<dbReference type="InterPro" id="IPR039261">
    <property type="entry name" value="FNR_nucleotide-bd"/>
</dbReference>
<dbReference type="InParanoid" id="A0A409W979"/>
<gene>
    <name evidence="3" type="ORF">CVT26_012069</name>
</gene>
<dbReference type="OrthoDB" id="436496at2759"/>
<keyword evidence="4" id="KW-1185">Reference proteome</keyword>
<dbReference type="GO" id="GO:0016491">
    <property type="term" value="F:oxidoreductase activity"/>
    <property type="evidence" value="ECO:0007669"/>
    <property type="project" value="InterPro"/>
</dbReference>
<organism evidence="3 4">
    <name type="scientific">Gymnopilus dilepis</name>
    <dbReference type="NCBI Taxonomy" id="231916"/>
    <lineage>
        <taxon>Eukaryota</taxon>
        <taxon>Fungi</taxon>
        <taxon>Dikarya</taxon>
        <taxon>Basidiomycota</taxon>
        <taxon>Agaricomycotina</taxon>
        <taxon>Agaricomycetes</taxon>
        <taxon>Agaricomycetidae</taxon>
        <taxon>Agaricales</taxon>
        <taxon>Agaricineae</taxon>
        <taxon>Hymenogastraceae</taxon>
        <taxon>Gymnopilus</taxon>
    </lineage>
</organism>
<dbReference type="Pfam" id="PF00175">
    <property type="entry name" value="NAD_binding_1"/>
    <property type="match status" value="1"/>
</dbReference>
<evidence type="ECO:0000313" key="4">
    <source>
        <dbReference type="Proteomes" id="UP000284706"/>
    </source>
</evidence>
<feature type="domain" description="Oxidoreductase FAD/NAD(P)-binding" evidence="2">
    <location>
        <begin position="508"/>
        <end position="626"/>
    </location>
</feature>
<sequence>MTPALKGWHRGERIVRQRLGYDKLPETALFYLRIHAEMPEQHSTFYSTRLEFLPVCVLDEDGRPWSSILADKDGKLGFVRHPKFNTLDITAKLWPGEPFWKVLKATELGQHPALIAGVGVEVSTRRRNKFAGKVLKAAVKGDIVDAQLLVNEALGNCPKYIAVRQLEPHPSASGFVLEDRPYLTAGERLSDEAIALIQESDTVWFGTAYVATDEESSEHPSHLGMNHRGGRPGFMRVKPSDGRTVVLPDFSGDRYMTSLGNVEATPLASLTFISFTTGDILYITGKARNLFGAEAKAVMPFQDGLTEIYVTGYTYVRDAFPARQVPGCQVQPSPYSPPVKLLAEEDSSSLFSQEAQPKASLIRVTMHSPTIATFEWESSLPLKIIPGQAIILDFRPLLGERVYQHMSDDKPSVLNDDFIRTWTVSSASNAGSHETRNFSLTIREKVGGAVTPVLFSIARKASESQGYPEEANYLDVPVHVVGIAGDFVLPQFQQSTTSAQSTRHLVWVAGGIGITPFLSMLAVLSRVGNNPPFKISLIISTREPDVLLSLITISLGLEEAKHLPPYITVDIFTGVTVSDTHTRPGFVRHEGRLGSAFFEKKKAVLELSQKGTEVFVCGPEAFERVVLDSMSRLGVDSGRVHREGFAY</sequence>
<dbReference type="Proteomes" id="UP000284706">
    <property type="component" value="Unassembled WGS sequence"/>
</dbReference>
<dbReference type="AlphaFoldDB" id="A0A409W979"/>
<evidence type="ECO:0000256" key="1">
    <source>
        <dbReference type="SAM" id="MobiDB-lite"/>
    </source>
</evidence>
<dbReference type="PANTHER" id="PTHR42815:SF2">
    <property type="entry name" value="FAD-BINDING, PUTATIVE (AFU_ORTHOLOGUE AFUA_6G07600)-RELATED"/>
    <property type="match status" value="1"/>
</dbReference>
<accession>A0A409W979</accession>
<comment type="caution">
    <text evidence="3">The sequence shown here is derived from an EMBL/GenBank/DDBJ whole genome shotgun (WGS) entry which is preliminary data.</text>
</comment>
<reference evidence="3 4" key="1">
    <citation type="journal article" date="2018" name="Evol. Lett.">
        <title>Horizontal gene cluster transfer increased hallucinogenic mushroom diversity.</title>
        <authorList>
            <person name="Reynolds H.T."/>
            <person name="Vijayakumar V."/>
            <person name="Gluck-Thaler E."/>
            <person name="Korotkin H.B."/>
            <person name="Matheny P.B."/>
            <person name="Slot J.C."/>
        </authorList>
    </citation>
    <scope>NUCLEOTIDE SEQUENCE [LARGE SCALE GENOMIC DNA]</scope>
    <source>
        <strain evidence="3 4">SRW20</strain>
    </source>
</reference>
<proteinExistence type="predicted"/>
<evidence type="ECO:0000259" key="2">
    <source>
        <dbReference type="Pfam" id="PF00175"/>
    </source>
</evidence>
<dbReference type="STRING" id="231916.A0A409W979"/>
<name>A0A409W979_9AGAR</name>
<dbReference type="Gene3D" id="3.40.50.80">
    <property type="entry name" value="Nucleotide-binding domain of ferredoxin-NADP reductase (FNR) module"/>
    <property type="match status" value="1"/>
</dbReference>
<feature type="region of interest" description="Disordered" evidence="1">
    <location>
        <begin position="216"/>
        <end position="235"/>
    </location>
</feature>
<dbReference type="SUPFAM" id="SSF52343">
    <property type="entry name" value="Ferredoxin reductase-like, C-terminal NADP-linked domain"/>
    <property type="match status" value="1"/>
</dbReference>
<dbReference type="EMBL" id="NHYE01005293">
    <property type="protein sequence ID" value="PPQ75045.1"/>
    <property type="molecule type" value="Genomic_DNA"/>
</dbReference>
<dbReference type="PANTHER" id="PTHR42815">
    <property type="entry name" value="FAD-BINDING, PUTATIVE (AFU_ORTHOLOGUE AFUA_6G07600)-RELATED"/>
    <property type="match status" value="1"/>
</dbReference>
<dbReference type="InterPro" id="IPR001433">
    <property type="entry name" value="OxRdtase_FAD/NAD-bd"/>
</dbReference>
<protein>
    <recommendedName>
        <fullName evidence="2">Oxidoreductase FAD/NAD(P)-binding domain-containing protein</fullName>
    </recommendedName>
</protein>
<evidence type="ECO:0000313" key="3">
    <source>
        <dbReference type="EMBL" id="PPQ75045.1"/>
    </source>
</evidence>